<dbReference type="SUPFAM" id="SSF89095">
    <property type="entry name" value="GatB/YqeY motif"/>
    <property type="match status" value="1"/>
</dbReference>
<dbReference type="Gene3D" id="1.10.1510.10">
    <property type="entry name" value="Uncharacterised protein YqeY/AIM41 PF09424, N-terminal domain"/>
    <property type="match status" value="1"/>
</dbReference>
<dbReference type="InterPro" id="IPR003789">
    <property type="entry name" value="Asn/Gln_tRNA_amidoTrase-B-like"/>
</dbReference>
<sequence length="147" mass="16471">MITEKLSGLIKEALKDKDETRLSTLRLLYTSLHNAQIDKRGVPLSQDEEILIVKKEVKKRRDAIEIYEKANETGRVKKEKEELEILSTFLPPEMDETKLKEIVSQTIKDLSAEGMKDMGKVIGAVMAKTSGQADGAKVSEIVRSLLS</sequence>
<reference evidence="1 2" key="1">
    <citation type="journal article" date="2016" name="Nat. Commun.">
        <title>Thousands of microbial genomes shed light on interconnected biogeochemical processes in an aquifer system.</title>
        <authorList>
            <person name="Anantharaman K."/>
            <person name="Brown C.T."/>
            <person name="Hug L.A."/>
            <person name="Sharon I."/>
            <person name="Castelle C.J."/>
            <person name="Probst A.J."/>
            <person name="Thomas B.C."/>
            <person name="Singh A."/>
            <person name="Wilkins M.J."/>
            <person name="Karaoz U."/>
            <person name="Brodie E.L."/>
            <person name="Williams K.H."/>
            <person name="Hubbard S.S."/>
            <person name="Banfield J.F."/>
        </authorList>
    </citation>
    <scope>NUCLEOTIDE SEQUENCE [LARGE SCALE GENOMIC DNA]</scope>
</reference>
<dbReference type="GO" id="GO:0016884">
    <property type="term" value="F:carbon-nitrogen ligase activity, with glutamine as amido-N-donor"/>
    <property type="evidence" value="ECO:0007669"/>
    <property type="project" value="InterPro"/>
</dbReference>
<accession>A0A1F8CUV7</accession>
<dbReference type="InterPro" id="IPR019004">
    <property type="entry name" value="YqeY/Aim41"/>
</dbReference>
<protein>
    <recommendedName>
        <fullName evidence="3">Glutamyl-tRNA amidotransferase</fullName>
    </recommendedName>
</protein>
<name>A0A1F8CUV7_9BACT</name>
<gene>
    <name evidence="1" type="ORF">A2382_01625</name>
</gene>
<proteinExistence type="predicted"/>
<dbReference type="InterPro" id="IPR023168">
    <property type="entry name" value="GatB_Yqey_C_2"/>
</dbReference>
<dbReference type="STRING" id="1802538.A2382_01625"/>
<dbReference type="Gene3D" id="1.10.10.410">
    <property type="match status" value="1"/>
</dbReference>
<dbReference type="PANTHER" id="PTHR28055">
    <property type="entry name" value="ALTERED INHERITANCE OF MITOCHONDRIA PROTEIN 41, MITOCHONDRIAL"/>
    <property type="match status" value="1"/>
</dbReference>
<dbReference type="PANTHER" id="PTHR28055:SF1">
    <property type="entry name" value="ALTERED INHERITANCE OF MITOCHONDRIA PROTEIN 41, MITOCHONDRIAL"/>
    <property type="match status" value="1"/>
</dbReference>
<dbReference type="Proteomes" id="UP000178999">
    <property type="component" value="Unassembled WGS sequence"/>
</dbReference>
<comment type="caution">
    <text evidence="1">The sequence shown here is derived from an EMBL/GenBank/DDBJ whole genome shotgun (WGS) entry which is preliminary data.</text>
</comment>
<dbReference type="InterPro" id="IPR042184">
    <property type="entry name" value="YqeY/Aim41_N"/>
</dbReference>
<dbReference type="AlphaFoldDB" id="A0A1F8CUV7"/>
<dbReference type="Pfam" id="PF09424">
    <property type="entry name" value="YqeY"/>
    <property type="match status" value="1"/>
</dbReference>
<dbReference type="EMBL" id="MGHY01000004">
    <property type="protein sequence ID" value="OGM80123.1"/>
    <property type="molecule type" value="Genomic_DNA"/>
</dbReference>
<evidence type="ECO:0000313" key="2">
    <source>
        <dbReference type="Proteomes" id="UP000178999"/>
    </source>
</evidence>
<evidence type="ECO:0008006" key="3">
    <source>
        <dbReference type="Google" id="ProtNLM"/>
    </source>
</evidence>
<organism evidence="1 2">
    <name type="scientific">Candidatus Woesebacteria bacterium RIFOXYB1_FULL_38_16</name>
    <dbReference type="NCBI Taxonomy" id="1802538"/>
    <lineage>
        <taxon>Bacteria</taxon>
        <taxon>Candidatus Woeseibacteriota</taxon>
    </lineage>
</organism>
<evidence type="ECO:0000313" key="1">
    <source>
        <dbReference type="EMBL" id="OGM80123.1"/>
    </source>
</evidence>